<protein>
    <recommendedName>
        <fullName evidence="1">Amine oxidase domain-containing protein</fullName>
    </recommendedName>
</protein>
<dbReference type="InterPro" id="IPR036188">
    <property type="entry name" value="FAD/NAD-bd_sf"/>
</dbReference>
<evidence type="ECO:0000259" key="1">
    <source>
        <dbReference type="Pfam" id="PF01593"/>
    </source>
</evidence>
<dbReference type="Gene3D" id="3.50.50.60">
    <property type="entry name" value="FAD/NAD(P)-binding domain"/>
    <property type="match status" value="1"/>
</dbReference>
<dbReference type="PANTHER" id="PTHR43734:SF1">
    <property type="entry name" value="PHYTOENE DESATURASE"/>
    <property type="match status" value="1"/>
</dbReference>
<organism evidence="2">
    <name type="scientific">marine metagenome</name>
    <dbReference type="NCBI Taxonomy" id="408172"/>
    <lineage>
        <taxon>unclassified sequences</taxon>
        <taxon>metagenomes</taxon>
        <taxon>ecological metagenomes</taxon>
    </lineage>
</organism>
<name>A0A381RH89_9ZZZZ</name>
<dbReference type="Gene3D" id="3.90.660.50">
    <property type="match status" value="1"/>
</dbReference>
<dbReference type="GO" id="GO:0016491">
    <property type="term" value="F:oxidoreductase activity"/>
    <property type="evidence" value="ECO:0007669"/>
    <property type="project" value="InterPro"/>
</dbReference>
<dbReference type="InterPro" id="IPR002937">
    <property type="entry name" value="Amino_oxidase"/>
</dbReference>
<dbReference type="EMBL" id="UINC01001811">
    <property type="protein sequence ID" value="SUZ89247.1"/>
    <property type="molecule type" value="Genomic_DNA"/>
</dbReference>
<feature type="domain" description="Amine oxidase" evidence="1">
    <location>
        <begin position="18"/>
        <end position="257"/>
    </location>
</feature>
<dbReference type="PANTHER" id="PTHR43734">
    <property type="entry name" value="PHYTOENE DESATURASE"/>
    <property type="match status" value="1"/>
</dbReference>
<dbReference type="Pfam" id="PF01593">
    <property type="entry name" value="Amino_oxidase"/>
    <property type="match status" value="1"/>
</dbReference>
<reference evidence="2" key="1">
    <citation type="submission" date="2018-05" db="EMBL/GenBank/DDBJ databases">
        <authorList>
            <person name="Lanie J.A."/>
            <person name="Ng W.-L."/>
            <person name="Kazmierczak K.M."/>
            <person name="Andrzejewski T.M."/>
            <person name="Davidsen T.M."/>
            <person name="Wayne K.J."/>
            <person name="Tettelin H."/>
            <person name="Glass J.I."/>
            <person name="Rusch D."/>
            <person name="Podicherti R."/>
            <person name="Tsui H.-C.T."/>
            <person name="Winkler M.E."/>
        </authorList>
    </citation>
    <scope>NUCLEOTIDE SEQUENCE</scope>
</reference>
<sequence length="423" mass="43706">MKDPNPSTFDTAVIGAGLAGLVAANRLADAGRSVIVVDGLGASGGRSRTSLLADHLVNQGPHALYVGGHADRALRRLGIPVEGGAPPTRGTRCLYDDRLHLLPAGPVSLLRTSLLSPVEKMTVGALLARLPRLDPVPLDDVTVDDWIDSVTRREAVRNLLAALFRLATYVNCPELLSAGAALRQLSMAVDDGVLYLHGGWQTLVDGLTTRAEAAGVVFRYDGSVTGVLGESPRLAIRTATEDLSARTTIVAAGGPETAERLTGATGLVEAAGPPTRVAVLDLALDHQPDHRFVLGIDHPVYFSVHGPPARLAPDGQATASAVRYLHPGADDPADENRSALEDIAAASGVQASSLLADRYLHAMTVAHGIPLAERGGLAGRPGIDAADRPGVLIAGDWVGPEGMLADAAAASAWAAADVLLGTP</sequence>
<accession>A0A381RH89</accession>
<gene>
    <name evidence="2" type="ORF">METZ01_LOCUS42101</name>
</gene>
<dbReference type="AlphaFoldDB" id="A0A381RH89"/>
<evidence type="ECO:0000313" key="2">
    <source>
        <dbReference type="EMBL" id="SUZ89247.1"/>
    </source>
</evidence>
<proteinExistence type="predicted"/>
<dbReference type="SUPFAM" id="SSF51905">
    <property type="entry name" value="FAD/NAD(P)-binding domain"/>
    <property type="match status" value="1"/>
</dbReference>